<dbReference type="Gene3D" id="3.40.390.10">
    <property type="entry name" value="Collagenase (Catalytic Domain)"/>
    <property type="match status" value="1"/>
</dbReference>
<evidence type="ECO:0000256" key="3">
    <source>
        <dbReference type="ARBA" id="ARBA00022670"/>
    </source>
</evidence>
<evidence type="ECO:0000256" key="4">
    <source>
        <dbReference type="ARBA" id="ARBA00022723"/>
    </source>
</evidence>
<dbReference type="EMBL" id="JACIJK010000001">
    <property type="protein sequence ID" value="MBB5713565.1"/>
    <property type="molecule type" value="Genomic_DNA"/>
</dbReference>
<organism evidence="11 12">
    <name type="scientific">Sphingomonas aerophila</name>
    <dbReference type="NCBI Taxonomy" id="1344948"/>
    <lineage>
        <taxon>Bacteria</taxon>
        <taxon>Pseudomonadati</taxon>
        <taxon>Pseudomonadota</taxon>
        <taxon>Alphaproteobacteria</taxon>
        <taxon>Sphingomonadales</taxon>
        <taxon>Sphingomonadaceae</taxon>
        <taxon>Sphingomonas</taxon>
    </lineage>
</organism>
<keyword evidence="5 11" id="KW-0378">Hydrolase</keyword>
<dbReference type="GO" id="GO:0005886">
    <property type="term" value="C:plasma membrane"/>
    <property type="evidence" value="ECO:0007669"/>
    <property type="project" value="TreeGrafter"/>
</dbReference>
<keyword evidence="8" id="KW-0732">Signal</keyword>
<feature type="signal peptide" evidence="8">
    <location>
        <begin position="1"/>
        <end position="19"/>
    </location>
</feature>
<keyword evidence="3" id="KW-0645">Protease</keyword>
<evidence type="ECO:0000256" key="5">
    <source>
        <dbReference type="ARBA" id="ARBA00022801"/>
    </source>
</evidence>
<comment type="cofactor">
    <cofactor evidence="1">
        <name>Zn(2+)</name>
        <dbReference type="ChEBI" id="CHEBI:29105"/>
    </cofactor>
</comment>
<feature type="chain" id="PRO_5031077353" evidence="8">
    <location>
        <begin position="20"/>
        <end position="689"/>
    </location>
</feature>
<keyword evidence="4" id="KW-0479">Metal-binding</keyword>
<evidence type="ECO:0000256" key="6">
    <source>
        <dbReference type="ARBA" id="ARBA00022833"/>
    </source>
</evidence>
<dbReference type="Gene3D" id="1.10.1380.10">
    <property type="entry name" value="Neutral endopeptidase , domain2"/>
    <property type="match status" value="1"/>
</dbReference>
<dbReference type="PRINTS" id="PR00786">
    <property type="entry name" value="NEPRILYSIN"/>
</dbReference>
<keyword evidence="12" id="KW-1185">Reference proteome</keyword>
<comment type="caution">
    <text evidence="11">The sequence shown here is derived from an EMBL/GenBank/DDBJ whole genome shotgun (WGS) entry which is preliminary data.</text>
</comment>
<dbReference type="InterPro" id="IPR024079">
    <property type="entry name" value="MetalloPept_cat_dom_sf"/>
</dbReference>
<evidence type="ECO:0000256" key="7">
    <source>
        <dbReference type="ARBA" id="ARBA00023049"/>
    </source>
</evidence>
<dbReference type="InterPro" id="IPR008753">
    <property type="entry name" value="Peptidase_M13_N"/>
</dbReference>
<dbReference type="GO" id="GO:0004222">
    <property type="term" value="F:metalloendopeptidase activity"/>
    <property type="evidence" value="ECO:0007669"/>
    <property type="project" value="UniProtKB-EC"/>
</dbReference>
<accession>A0A7W9BAD5</accession>
<keyword evidence="7" id="KW-0482">Metalloprotease</keyword>
<reference evidence="11 12" key="1">
    <citation type="submission" date="2020-08" db="EMBL/GenBank/DDBJ databases">
        <title>Genomic Encyclopedia of Type Strains, Phase IV (KMG-IV): sequencing the most valuable type-strain genomes for metagenomic binning, comparative biology and taxonomic classification.</title>
        <authorList>
            <person name="Goeker M."/>
        </authorList>
    </citation>
    <scope>NUCLEOTIDE SEQUENCE [LARGE SCALE GENOMIC DNA]</scope>
    <source>
        <strain evidence="11 12">DSM 100044</strain>
    </source>
</reference>
<dbReference type="EC" id="3.4.24.-" evidence="11"/>
<comment type="similarity">
    <text evidence="2">Belongs to the peptidase M13 family.</text>
</comment>
<dbReference type="GO" id="GO:0046872">
    <property type="term" value="F:metal ion binding"/>
    <property type="evidence" value="ECO:0007669"/>
    <property type="project" value="UniProtKB-KW"/>
</dbReference>
<dbReference type="CDD" id="cd08662">
    <property type="entry name" value="M13"/>
    <property type="match status" value="1"/>
</dbReference>
<evidence type="ECO:0000256" key="8">
    <source>
        <dbReference type="SAM" id="SignalP"/>
    </source>
</evidence>
<dbReference type="AlphaFoldDB" id="A0A7W9BAD5"/>
<name>A0A7W9BAD5_9SPHN</name>
<dbReference type="Pfam" id="PF01431">
    <property type="entry name" value="Peptidase_M13"/>
    <property type="match status" value="1"/>
</dbReference>
<evidence type="ECO:0000313" key="12">
    <source>
        <dbReference type="Proteomes" id="UP000546200"/>
    </source>
</evidence>
<dbReference type="SUPFAM" id="SSF55486">
    <property type="entry name" value="Metalloproteases ('zincins'), catalytic domain"/>
    <property type="match status" value="1"/>
</dbReference>
<dbReference type="Pfam" id="PF05649">
    <property type="entry name" value="Peptidase_M13_N"/>
    <property type="match status" value="1"/>
</dbReference>
<evidence type="ECO:0000313" key="11">
    <source>
        <dbReference type="EMBL" id="MBB5713565.1"/>
    </source>
</evidence>
<dbReference type="PANTHER" id="PTHR11733">
    <property type="entry name" value="ZINC METALLOPROTEASE FAMILY M13 NEPRILYSIN-RELATED"/>
    <property type="match status" value="1"/>
</dbReference>
<feature type="domain" description="Peptidase M13 N-terminal" evidence="10">
    <location>
        <begin position="46"/>
        <end position="418"/>
    </location>
</feature>
<dbReference type="RefSeq" id="WP_184054011.1">
    <property type="nucleotide sequence ID" value="NZ_JACIJK010000001.1"/>
</dbReference>
<dbReference type="GO" id="GO:0016485">
    <property type="term" value="P:protein processing"/>
    <property type="evidence" value="ECO:0007669"/>
    <property type="project" value="TreeGrafter"/>
</dbReference>
<evidence type="ECO:0000256" key="2">
    <source>
        <dbReference type="ARBA" id="ARBA00007357"/>
    </source>
</evidence>
<evidence type="ECO:0000259" key="10">
    <source>
        <dbReference type="Pfam" id="PF05649"/>
    </source>
</evidence>
<dbReference type="EC" id="3.4.24.71" evidence="11"/>
<protein>
    <submittedName>
        <fullName evidence="11">Endothelin-converting enzyme/putative endopeptidase</fullName>
        <ecNumber evidence="11">3.4.24.-</ecNumber>
        <ecNumber evidence="11">3.4.24.71</ecNumber>
    </submittedName>
</protein>
<evidence type="ECO:0000259" key="9">
    <source>
        <dbReference type="Pfam" id="PF01431"/>
    </source>
</evidence>
<feature type="domain" description="Peptidase M13 C-terminal" evidence="9">
    <location>
        <begin position="470"/>
        <end position="672"/>
    </location>
</feature>
<evidence type="ECO:0000256" key="1">
    <source>
        <dbReference type="ARBA" id="ARBA00001947"/>
    </source>
</evidence>
<dbReference type="InterPro" id="IPR042089">
    <property type="entry name" value="Peptidase_M13_dom_2"/>
</dbReference>
<dbReference type="PROSITE" id="PS51885">
    <property type="entry name" value="NEPRILYSIN"/>
    <property type="match status" value="1"/>
</dbReference>
<dbReference type="PANTHER" id="PTHR11733:SF167">
    <property type="entry name" value="FI17812P1-RELATED"/>
    <property type="match status" value="1"/>
</dbReference>
<keyword evidence="6" id="KW-0862">Zinc</keyword>
<dbReference type="InterPro" id="IPR000718">
    <property type="entry name" value="Peptidase_M13"/>
</dbReference>
<proteinExistence type="inferred from homology"/>
<dbReference type="InterPro" id="IPR018497">
    <property type="entry name" value="Peptidase_M13_C"/>
</dbReference>
<gene>
    <name evidence="11" type="ORF">FHS94_000384</name>
</gene>
<sequence length="689" mass="76442">MRRLLLAATALALPTILAAQTTGQQAKPRYGNWGVDLADMDRSVKPGDDFYGFVEGTWLRDHPIPSDKVGAGYNYDLPDEIEGQVRKIVEDAAAHPTDGTQRKVGDFYAAWMDEGGIEKRGLAPLKPFLARIDAISTRPQLVQLMMKPGYASPVGIGISADQDDPTRYSATASQARLGLPTRDYYLLDGAKYVAIRRAYRDYLVRIQTLAGISDAEAKADRIVALETKLSQDQWTPERRRDPVATHNPMTREQLTKLAPEFDWTPTLASMGLSSAAKVDVAETTAVTAAGKRLADVPLSTWKEWVTARFISDHAAFLPHAFDQANFDFYSKTLRDVPEQRARWKRGMGLIDNSLGEAVGAIYVRSYWTAETQAKADELVSDVRAAYGDKIRAAAWMDAPTKQAALAKLASFDPRIGHPKTWIDYSTLNVSRGDPLANSIATDQFQWQLQLKRFPKPVDRGLWFMTPQTVNAYYDPTLNQITVPAAILQPPFFDPNADPAVNYAETGATTIGHELGHGFDDQGRQYDDKGRLRDWWTKDTAAKYTVQADRLAAQFDQYEPIPGVKIKGKLTLGENLADLGGLETAYAAYRRYVSRHGEPAVLDGMTGDQRFFLAYAAAWQGKRREGAQRAALLSDPHSPDKYRVNGIVRNFGPWYTAFNVKPGDAMYLPSEARVSVWGAEPVTPSRVAAR</sequence>
<dbReference type="Proteomes" id="UP000546200">
    <property type="component" value="Unassembled WGS sequence"/>
</dbReference>